<organism evidence="2 3">
    <name type="scientific">Caenorhabditis briggsae</name>
    <dbReference type="NCBI Taxonomy" id="6238"/>
    <lineage>
        <taxon>Eukaryota</taxon>
        <taxon>Metazoa</taxon>
        <taxon>Ecdysozoa</taxon>
        <taxon>Nematoda</taxon>
        <taxon>Chromadorea</taxon>
        <taxon>Rhabditida</taxon>
        <taxon>Rhabditina</taxon>
        <taxon>Rhabditomorpha</taxon>
        <taxon>Rhabditoidea</taxon>
        <taxon>Rhabditidae</taxon>
        <taxon>Peloderinae</taxon>
        <taxon>Caenorhabditis</taxon>
    </lineage>
</organism>
<evidence type="ECO:0000256" key="1">
    <source>
        <dbReference type="SAM" id="MobiDB-lite"/>
    </source>
</evidence>
<reference evidence="2 3" key="1">
    <citation type="journal article" date="2003" name="PLoS Biol.">
        <title>The genome sequence of Caenorhabditis briggsae: a platform for comparative genomics.</title>
        <authorList>
            <person name="Stein L.D."/>
            <person name="Bao Z."/>
            <person name="Blasiar D."/>
            <person name="Blumenthal T."/>
            <person name="Brent M.R."/>
            <person name="Chen N."/>
            <person name="Chinwalla A."/>
            <person name="Clarke L."/>
            <person name="Clee C."/>
            <person name="Coghlan A."/>
            <person name="Coulson A."/>
            <person name="D'Eustachio P."/>
            <person name="Fitch D.H."/>
            <person name="Fulton L.A."/>
            <person name="Fulton R.E."/>
            <person name="Griffiths-Jones S."/>
            <person name="Harris T.W."/>
            <person name="Hillier L.W."/>
            <person name="Kamath R."/>
            <person name="Kuwabara P.E."/>
            <person name="Mardis E.R."/>
            <person name="Marra M.A."/>
            <person name="Miner T.L."/>
            <person name="Minx P."/>
            <person name="Mullikin J.C."/>
            <person name="Plumb R.W."/>
            <person name="Rogers J."/>
            <person name="Schein J.E."/>
            <person name="Sohrmann M."/>
            <person name="Spieth J."/>
            <person name="Stajich J.E."/>
            <person name="Wei C."/>
            <person name="Willey D."/>
            <person name="Wilson R.K."/>
            <person name="Durbin R."/>
            <person name="Waterston R.H."/>
        </authorList>
    </citation>
    <scope>NUCLEOTIDE SEQUENCE [LARGE SCALE GENOMIC DNA]</scope>
    <source>
        <strain evidence="2 3">AF16</strain>
    </source>
</reference>
<dbReference type="AlphaFoldDB" id="B6IIB0"/>
<accession>B6IIB0</accession>
<evidence type="ECO:0000313" key="2">
    <source>
        <dbReference type="EMBL" id="CAR99640.1"/>
    </source>
</evidence>
<dbReference type="EMBL" id="HE600992">
    <property type="protein sequence ID" value="CAR99640.1"/>
    <property type="molecule type" value="Genomic_DNA"/>
</dbReference>
<dbReference type="CTD" id="68917748"/>
<gene>
    <name evidence="2" type="ORF">CBG26267</name>
    <name evidence="2" type="ORF">CBG_26267</name>
</gene>
<dbReference type="Proteomes" id="UP000008549">
    <property type="component" value="Unassembled WGS sequence"/>
</dbReference>
<protein>
    <submittedName>
        <fullName evidence="2">Protein CBG26267</fullName>
    </submittedName>
</protein>
<dbReference type="STRING" id="6238.B6IIB0"/>
<name>B6IIB0_CAEBR</name>
<evidence type="ECO:0000313" key="3">
    <source>
        <dbReference type="Proteomes" id="UP000008549"/>
    </source>
</evidence>
<reference evidence="2 3" key="2">
    <citation type="journal article" date="2011" name="PLoS Genet.">
        <title>Caenorhabditis briggsae recombinant inbred line genotypes reveal inter-strain incompatibility and the evolution of recombination.</title>
        <authorList>
            <person name="Ross J.A."/>
            <person name="Koboldt D.C."/>
            <person name="Staisch J.E."/>
            <person name="Chamberlin H.M."/>
            <person name="Gupta B.P."/>
            <person name="Miller R.D."/>
            <person name="Baird S.E."/>
            <person name="Haag E.S."/>
        </authorList>
    </citation>
    <scope>NUCLEOTIDE SEQUENCE [LARGE SCALE GENOMIC DNA]</scope>
    <source>
        <strain evidence="2 3">AF16</strain>
    </source>
</reference>
<proteinExistence type="predicted"/>
<dbReference type="PANTHER" id="PTHR22921:SF27">
    <property type="entry name" value="C2H2-TYPE DOMAIN-CONTAINING PROTEIN-RELATED"/>
    <property type="match status" value="1"/>
</dbReference>
<dbReference type="KEGG" id="cbr:CBG_26267"/>
<keyword evidence="3" id="KW-1185">Reference proteome</keyword>
<dbReference type="HOGENOM" id="CLU_811925_0_0_1"/>
<sequence length="342" mass="38162">MVRQKKNPPKDKKSPAVSVKSPALEDSEDVTKISSNLESHEKSFTDLKRMRFPLIRDGENSQNFPEVMSPPSKVMIVSPMIERKPVPYLATPHRSIEIKPQFLLPRNDDFDAQLSGETEEFLGNSRDFSHQSTNSSNKLVTWKCNIVSVNTITASKADEMSGIPMSVLTSSSNGQWDPVGFGMNNFYDFVNGVPLPRDNILKLVKNPKPFDYYTFLDIASNFHGKDENLERLAVGMAVITANANKREPKKSETIVKGFGFNMVLAAKFNGTIVLPSKKTFEMAQVALHDPFFGAFAAAGTSTQGYHPMGKDFYRKIIRSRSISPLLIHLMPVSSVSNKRLLN</sequence>
<dbReference type="InParanoid" id="B6IIB0"/>
<feature type="region of interest" description="Disordered" evidence="1">
    <location>
        <begin position="1"/>
        <end position="37"/>
    </location>
</feature>
<dbReference type="GeneID" id="68917748"/>
<dbReference type="RefSeq" id="XP_045099202.1">
    <property type="nucleotide sequence ID" value="XM_045244953.1"/>
</dbReference>
<dbReference type="PANTHER" id="PTHR22921">
    <property type="entry name" value="PROTEIN CBG20088-RELATED"/>
    <property type="match status" value="1"/>
</dbReference>